<organism evidence="1">
    <name type="scientific">Candidatus Enterococcus clewellii</name>
    <dbReference type="NCBI Taxonomy" id="1834193"/>
    <lineage>
        <taxon>Bacteria</taxon>
        <taxon>Bacillati</taxon>
        <taxon>Bacillota</taxon>
        <taxon>Bacilli</taxon>
        <taxon>Lactobacillales</taxon>
        <taxon>Enterococcaceae</taxon>
        <taxon>Enterococcus</taxon>
    </lineage>
</organism>
<dbReference type="AlphaFoldDB" id="A0A242K269"/>
<accession>A0A242K269</accession>
<sequence length="86" mass="9995">MLHYFCQENLILAMEEFDLKNVEFDYTLLQKKIDGVVDSMSVFFLLVGISKVEWQNIMSGESFFKQYQIKEVCSLLAIKSDEEGKA</sequence>
<comment type="caution">
    <text evidence="1">The sequence shown here is derived from an EMBL/GenBank/DDBJ whole genome shotgun (WGS) entry which is preliminary data.</text>
</comment>
<proteinExistence type="predicted"/>
<evidence type="ECO:0000313" key="1">
    <source>
        <dbReference type="EMBL" id="OTP12688.1"/>
    </source>
</evidence>
<reference evidence="1" key="1">
    <citation type="submission" date="2017-05" db="EMBL/GenBank/DDBJ databases">
        <title>The Genome Sequence of Enterococcus sp. 9E7_DIV0242.</title>
        <authorList>
            <consortium name="The Broad Institute Genomics Platform"/>
            <consortium name="The Broad Institute Genomic Center for Infectious Diseases"/>
            <person name="Earl A."/>
            <person name="Manson A."/>
            <person name="Schwartman J."/>
            <person name="Gilmore M."/>
            <person name="Abouelleil A."/>
            <person name="Cao P."/>
            <person name="Chapman S."/>
            <person name="Cusick C."/>
            <person name="Shea T."/>
            <person name="Young S."/>
            <person name="Neafsey D."/>
            <person name="Nusbaum C."/>
            <person name="Birren B."/>
        </authorList>
    </citation>
    <scope>NUCLEOTIDE SEQUENCE [LARGE SCALE GENOMIC DNA]</scope>
    <source>
        <strain evidence="1">9E7_DIV0242</strain>
    </source>
</reference>
<gene>
    <name evidence="1" type="ORF">A5888_003266</name>
</gene>
<name>A0A242K269_9ENTE</name>
<protein>
    <submittedName>
        <fullName evidence="1">Uncharacterized protein</fullName>
    </submittedName>
</protein>
<dbReference type="EMBL" id="NGMM01000006">
    <property type="protein sequence ID" value="OTP12688.1"/>
    <property type="molecule type" value="Genomic_DNA"/>
</dbReference>